<gene>
    <name evidence="7" type="ORF">TISLANDTSLP1_16760</name>
</gene>
<accession>A0A9W6GH87</accession>
<keyword evidence="4" id="KW-0378">Hydrolase</keyword>
<dbReference type="GO" id="GO:0004521">
    <property type="term" value="F:RNA endonuclease activity"/>
    <property type="evidence" value="ECO:0007669"/>
    <property type="project" value="InterPro"/>
</dbReference>
<proteinExistence type="predicted"/>
<comment type="caution">
    <text evidence="7">The sequence shown here is derived from an EMBL/GenBank/DDBJ whole genome shotgun (WGS) entry which is preliminary data.</text>
</comment>
<evidence type="ECO:0000256" key="3">
    <source>
        <dbReference type="ARBA" id="ARBA00022759"/>
    </source>
</evidence>
<name>A0A9W6GH87_9BACT</name>
<keyword evidence="2" id="KW-0479">Metal-binding</keyword>
<keyword evidence="5" id="KW-0460">Magnesium</keyword>
<keyword evidence="1" id="KW-0540">Nuclease</keyword>
<keyword evidence="3" id="KW-0255">Endonuclease</keyword>
<evidence type="ECO:0000256" key="2">
    <source>
        <dbReference type="ARBA" id="ARBA00022723"/>
    </source>
</evidence>
<evidence type="ECO:0000313" key="7">
    <source>
        <dbReference type="EMBL" id="GLI53983.1"/>
    </source>
</evidence>
<keyword evidence="6" id="KW-0051">Antiviral defense</keyword>
<dbReference type="EMBL" id="BSDX01000001">
    <property type="protein sequence ID" value="GLI53983.1"/>
    <property type="molecule type" value="Genomic_DNA"/>
</dbReference>
<dbReference type="CDD" id="cd09725">
    <property type="entry name" value="Cas2_I_II_III"/>
    <property type="match status" value="1"/>
</dbReference>
<evidence type="ECO:0000256" key="1">
    <source>
        <dbReference type="ARBA" id="ARBA00022722"/>
    </source>
</evidence>
<organism evidence="7 8">
    <name type="scientific">Thermodesulfovibrio yellowstonii</name>
    <dbReference type="NCBI Taxonomy" id="28262"/>
    <lineage>
        <taxon>Bacteria</taxon>
        <taxon>Pseudomonadati</taxon>
        <taxon>Nitrospirota</taxon>
        <taxon>Thermodesulfovibrionia</taxon>
        <taxon>Thermodesulfovibrionales</taxon>
        <taxon>Thermodesulfovibrionaceae</taxon>
        <taxon>Thermodesulfovibrio</taxon>
    </lineage>
</organism>
<dbReference type="InterPro" id="IPR021127">
    <property type="entry name" value="CRISPR_associated_Cas2"/>
</dbReference>
<evidence type="ECO:0000256" key="6">
    <source>
        <dbReference type="ARBA" id="ARBA00023118"/>
    </source>
</evidence>
<dbReference type="Proteomes" id="UP001144297">
    <property type="component" value="Unassembled WGS sequence"/>
</dbReference>
<evidence type="ECO:0000313" key="8">
    <source>
        <dbReference type="Proteomes" id="UP001144297"/>
    </source>
</evidence>
<keyword evidence="8" id="KW-1185">Reference proteome</keyword>
<evidence type="ECO:0000256" key="4">
    <source>
        <dbReference type="ARBA" id="ARBA00022801"/>
    </source>
</evidence>
<dbReference type="AlphaFoldDB" id="A0A9W6GH87"/>
<sequence length="44" mass="4973">MKAEIVKLIHSRYDDVRIYPLPNNSLVAVLGVGDRIPDGVEVFY</sequence>
<protein>
    <submittedName>
        <fullName evidence="7">Uncharacterized protein</fullName>
    </submittedName>
</protein>
<reference evidence="7" key="1">
    <citation type="submission" date="2022-12" db="EMBL/GenBank/DDBJ databases">
        <title>Reference genome sequencing for broad-spectrum identification of bacterial and archaeal isolates by mass spectrometry.</title>
        <authorList>
            <person name="Sekiguchi Y."/>
            <person name="Tourlousse D.M."/>
        </authorList>
    </citation>
    <scope>NUCLEOTIDE SEQUENCE</scope>
    <source>
        <strain evidence="7">TSL-P1</strain>
    </source>
</reference>
<evidence type="ECO:0000256" key="5">
    <source>
        <dbReference type="ARBA" id="ARBA00022842"/>
    </source>
</evidence>
<dbReference type="GO" id="GO:0043571">
    <property type="term" value="P:maintenance of CRISPR repeat elements"/>
    <property type="evidence" value="ECO:0007669"/>
    <property type="project" value="InterPro"/>
</dbReference>